<dbReference type="Gene3D" id="2.40.50.180">
    <property type="entry name" value="CheA-289, Domain 4"/>
    <property type="match status" value="1"/>
</dbReference>
<dbReference type="PANTHER" id="PTHR22617:SF23">
    <property type="entry name" value="CHEMOTAXIS PROTEIN CHEW"/>
    <property type="match status" value="1"/>
</dbReference>
<feature type="domain" description="CheW-like" evidence="1">
    <location>
        <begin position="1"/>
        <end position="138"/>
    </location>
</feature>
<dbReference type="InterPro" id="IPR002545">
    <property type="entry name" value="CheW-lke_dom"/>
</dbReference>
<reference evidence="3" key="1">
    <citation type="submission" date="2016-10" db="EMBL/GenBank/DDBJ databases">
        <authorList>
            <person name="Varghese N."/>
            <person name="Submissions S."/>
        </authorList>
    </citation>
    <scope>NUCLEOTIDE SEQUENCE [LARGE SCALE GENOMIC DNA]</scope>
    <source>
        <strain evidence="3">DSM 20403</strain>
    </source>
</reference>
<proteinExistence type="predicted"/>
<accession>A0A1I2QS23</accession>
<evidence type="ECO:0000313" key="3">
    <source>
        <dbReference type="Proteomes" id="UP000182635"/>
    </source>
</evidence>
<dbReference type="OrthoDB" id="9794382at2"/>
<dbReference type="EMBL" id="FOPI01000010">
    <property type="protein sequence ID" value="SFG30820.1"/>
    <property type="molecule type" value="Genomic_DNA"/>
</dbReference>
<dbReference type="PANTHER" id="PTHR22617">
    <property type="entry name" value="CHEMOTAXIS SENSOR HISTIDINE KINASE-RELATED"/>
    <property type="match status" value="1"/>
</dbReference>
<dbReference type="GO" id="GO:0005829">
    <property type="term" value="C:cytosol"/>
    <property type="evidence" value="ECO:0007669"/>
    <property type="project" value="TreeGrafter"/>
</dbReference>
<dbReference type="GeneID" id="29801601"/>
<dbReference type="GO" id="GO:0006935">
    <property type="term" value="P:chemotaxis"/>
    <property type="evidence" value="ECO:0007669"/>
    <property type="project" value="InterPro"/>
</dbReference>
<evidence type="ECO:0000313" key="2">
    <source>
        <dbReference type="EMBL" id="SFG30820.1"/>
    </source>
</evidence>
<dbReference type="InterPro" id="IPR036061">
    <property type="entry name" value="CheW-like_dom_sf"/>
</dbReference>
<dbReference type="InterPro" id="IPR039315">
    <property type="entry name" value="CheW"/>
</dbReference>
<dbReference type="SMART" id="SM00260">
    <property type="entry name" value="CheW"/>
    <property type="match status" value="1"/>
</dbReference>
<sequence length="141" mass="15884">MQMIMFKMSDEYYLISAKSVEEIIDTVPITYVPLAPNWVKGLINLRGNVMTVIGLSELIGIPSPEKCMNILIMKNEENEEERKGLLIEEVSEVVDINEEDIELPPEKSDQTSYVGVVSFEDKVANVVNVSKMIFEENTAKA</sequence>
<dbReference type="Pfam" id="PF01584">
    <property type="entry name" value="CheW"/>
    <property type="match status" value="1"/>
</dbReference>
<evidence type="ECO:0000259" key="1">
    <source>
        <dbReference type="PROSITE" id="PS50851"/>
    </source>
</evidence>
<organism evidence="2 3">
    <name type="scientific">Ligilactobacillus ruminis DSM 20403 = NBRC 102161</name>
    <dbReference type="NCBI Taxonomy" id="1423798"/>
    <lineage>
        <taxon>Bacteria</taxon>
        <taxon>Bacillati</taxon>
        <taxon>Bacillota</taxon>
        <taxon>Bacilli</taxon>
        <taxon>Lactobacillales</taxon>
        <taxon>Lactobacillaceae</taxon>
        <taxon>Ligilactobacillus</taxon>
    </lineage>
</organism>
<dbReference type="Proteomes" id="UP000182635">
    <property type="component" value="Unassembled WGS sequence"/>
</dbReference>
<gene>
    <name evidence="2" type="ORF">SAMN02910432_00792</name>
</gene>
<dbReference type="RefSeq" id="WP_003691832.1">
    <property type="nucleotide sequence ID" value="NZ_AYYL01000007.1"/>
</dbReference>
<dbReference type="PROSITE" id="PS50851">
    <property type="entry name" value="CHEW"/>
    <property type="match status" value="1"/>
</dbReference>
<protein>
    <submittedName>
        <fullName evidence="2">Purine-binding chemotaxis protein CheW</fullName>
    </submittedName>
</protein>
<dbReference type="GO" id="GO:0007165">
    <property type="term" value="P:signal transduction"/>
    <property type="evidence" value="ECO:0007669"/>
    <property type="project" value="InterPro"/>
</dbReference>
<dbReference type="Gene3D" id="2.30.30.40">
    <property type="entry name" value="SH3 Domains"/>
    <property type="match status" value="1"/>
</dbReference>
<name>A0A1I2QS23_9LACO</name>
<dbReference type="SUPFAM" id="SSF50341">
    <property type="entry name" value="CheW-like"/>
    <property type="match status" value="1"/>
</dbReference>
<dbReference type="AlphaFoldDB" id="A0A1I2QS23"/>